<dbReference type="FunFam" id="3.50.50.60:FF:000234">
    <property type="entry name" value="Flavocytochrome C sulfide dehydrogenase"/>
    <property type="match status" value="1"/>
</dbReference>
<dbReference type="InterPro" id="IPR052541">
    <property type="entry name" value="SQRD"/>
</dbReference>
<dbReference type="PANTHER" id="PTHR43755:SF1">
    <property type="entry name" value="FAD-DEPENDENT PYRIDINE NUCLEOTIDE-DISULPHIDE OXIDOREDUCTASE"/>
    <property type="match status" value="1"/>
</dbReference>
<sequence>MAVATAPFALRPVAAQEAGRIVVVGGGFGGGTVARLLAGAGHDVTLVEKNARFSTCPFSNTVLGGLNPMEAITFSLDGIAATGARIVQGEAVGVDGQSLMLASGEALPFDRLVLSPGIDLRFDAISGYDEAAAEIMPHAWKAGPQTELLRSQLEAMPDGGTVAICPPANPFRCPPGPYERASLIAHYLKAEKPNSKILILDAKDGFSKRDLFEEAWATLYPGMIEWVPFSLGGNVTSVDPAAMTITTDFDSYEVDVANIIPPQRAAAIAQAVGVADETGWCPVDGVTFESTLMPGIHVLGDASLAGAMPKSGFSANAQGKVVAAAIDAMLRGEDPQSPKYINTCYSLAGPDYGFTVAGTYEVTGGEIVSIDGTGGTSPLGAGEDVHAAEADYARAWYETVTRQIWG</sequence>
<evidence type="ECO:0000313" key="6">
    <source>
        <dbReference type="EMBL" id="NDV00683.1"/>
    </source>
</evidence>
<dbReference type="InterPro" id="IPR016156">
    <property type="entry name" value="FAD/NAD-linked_Rdtase_dimer_sf"/>
</dbReference>
<feature type="domain" description="FAD/NAD(P)-binding" evidence="3">
    <location>
        <begin position="20"/>
        <end position="128"/>
    </location>
</feature>
<evidence type="ECO:0000256" key="2">
    <source>
        <dbReference type="ARBA" id="ARBA00022827"/>
    </source>
</evidence>
<dbReference type="Pfam" id="PF21706">
    <property type="entry name" value="FCSD_central"/>
    <property type="match status" value="1"/>
</dbReference>
<dbReference type="SUPFAM" id="SSF51905">
    <property type="entry name" value="FAD/NAD(P)-binding domain"/>
    <property type="match status" value="2"/>
</dbReference>
<dbReference type="Pfam" id="PF07992">
    <property type="entry name" value="Pyr_redox_2"/>
    <property type="match status" value="1"/>
</dbReference>
<reference evidence="6 7" key="1">
    <citation type="submission" date="2020-02" db="EMBL/GenBank/DDBJ databases">
        <title>Pseudoroseicyclus tamarix, sp. nov., isolated from offshore sediment of a Tamarix chinensis forest.</title>
        <authorList>
            <person name="Gai Y."/>
        </authorList>
    </citation>
    <scope>NUCLEOTIDE SEQUENCE [LARGE SCALE GENOMIC DNA]</scope>
    <source>
        <strain evidence="6 7">CLL3-39</strain>
    </source>
</reference>
<dbReference type="InterPro" id="IPR015323">
    <property type="entry name" value="FlavoCytC_S_DH_flav-bd"/>
</dbReference>
<keyword evidence="1" id="KW-0285">Flavoprotein</keyword>
<dbReference type="GO" id="GO:0050660">
    <property type="term" value="F:flavin adenine dinucleotide binding"/>
    <property type="evidence" value="ECO:0007669"/>
    <property type="project" value="InterPro"/>
</dbReference>
<comment type="caution">
    <text evidence="6">The sequence shown here is derived from an EMBL/GenBank/DDBJ whole genome shotgun (WGS) entry which is preliminary data.</text>
</comment>
<dbReference type="EMBL" id="JAAGAB010000002">
    <property type="protein sequence ID" value="NDV00683.1"/>
    <property type="molecule type" value="Genomic_DNA"/>
</dbReference>
<dbReference type="AlphaFoldDB" id="A0A6B2JHG0"/>
<gene>
    <name evidence="6" type="ORF">GZA08_06840</name>
</gene>
<dbReference type="InterPro" id="IPR037092">
    <property type="entry name" value="FlavoCytC_S_DH_flav-bd_sf"/>
</dbReference>
<keyword evidence="2" id="KW-0274">FAD</keyword>
<dbReference type="PANTHER" id="PTHR43755">
    <property type="match status" value="1"/>
</dbReference>
<evidence type="ECO:0000259" key="5">
    <source>
        <dbReference type="Pfam" id="PF21706"/>
    </source>
</evidence>
<proteinExistence type="predicted"/>
<dbReference type="InterPro" id="IPR049386">
    <property type="entry name" value="FCSD_central"/>
</dbReference>
<dbReference type="GO" id="GO:0016491">
    <property type="term" value="F:oxidoreductase activity"/>
    <property type="evidence" value="ECO:0007669"/>
    <property type="project" value="InterPro"/>
</dbReference>
<organism evidence="6 7">
    <name type="scientific">Pseudoroseicyclus tamaricis</name>
    <dbReference type="NCBI Taxonomy" id="2705421"/>
    <lineage>
        <taxon>Bacteria</taxon>
        <taxon>Pseudomonadati</taxon>
        <taxon>Pseudomonadota</taxon>
        <taxon>Alphaproteobacteria</taxon>
        <taxon>Rhodobacterales</taxon>
        <taxon>Paracoccaceae</taxon>
        <taxon>Pseudoroseicyclus</taxon>
    </lineage>
</organism>
<feature type="domain" description="Sulfide dehydrogenase [flavocytochrome c] flavoprotein chain central" evidence="5">
    <location>
        <begin position="146"/>
        <end position="261"/>
    </location>
</feature>
<dbReference type="InterPro" id="IPR023753">
    <property type="entry name" value="FAD/NAD-binding_dom"/>
</dbReference>
<dbReference type="InterPro" id="IPR036188">
    <property type="entry name" value="FAD/NAD-bd_sf"/>
</dbReference>
<dbReference type="Gene3D" id="3.50.50.60">
    <property type="entry name" value="FAD/NAD(P)-binding domain"/>
    <property type="match status" value="2"/>
</dbReference>
<name>A0A6B2JHG0_9RHOB</name>
<dbReference type="Proteomes" id="UP000474757">
    <property type="component" value="Unassembled WGS sequence"/>
</dbReference>
<keyword evidence="7" id="KW-1185">Reference proteome</keyword>
<dbReference type="Gene3D" id="3.90.760.10">
    <property type="entry name" value="Flavocytochrome c sulphide dehydrogenase, flavin-binding domain"/>
    <property type="match status" value="1"/>
</dbReference>
<evidence type="ECO:0000259" key="4">
    <source>
        <dbReference type="Pfam" id="PF09242"/>
    </source>
</evidence>
<feature type="domain" description="Flavocytochrome c sulphide dehydrogenase flavin-binding" evidence="4">
    <location>
        <begin position="337"/>
        <end position="405"/>
    </location>
</feature>
<accession>A0A6B2JHG0</accession>
<evidence type="ECO:0000256" key="1">
    <source>
        <dbReference type="ARBA" id="ARBA00022630"/>
    </source>
</evidence>
<evidence type="ECO:0000259" key="3">
    <source>
        <dbReference type="Pfam" id="PF07992"/>
    </source>
</evidence>
<evidence type="ECO:0000313" key="7">
    <source>
        <dbReference type="Proteomes" id="UP000474757"/>
    </source>
</evidence>
<dbReference type="Pfam" id="PF09242">
    <property type="entry name" value="FCSD-flav_bind"/>
    <property type="match status" value="1"/>
</dbReference>
<protein>
    <submittedName>
        <fullName evidence="6">FAD-dependent oxidoreductase</fullName>
    </submittedName>
</protein>
<dbReference type="SUPFAM" id="SSF55424">
    <property type="entry name" value="FAD/NAD-linked reductases, dimerisation (C-terminal) domain"/>
    <property type="match status" value="1"/>
</dbReference>